<dbReference type="Proteomes" id="UP001440984">
    <property type="component" value="Unassembled WGS sequence"/>
</dbReference>
<name>A0ABV0LLK6_9PSEU</name>
<organism evidence="2 3">
    <name type="scientific">Amycolatopsis melonis</name>
    <dbReference type="NCBI Taxonomy" id="3156488"/>
    <lineage>
        <taxon>Bacteria</taxon>
        <taxon>Bacillati</taxon>
        <taxon>Actinomycetota</taxon>
        <taxon>Actinomycetes</taxon>
        <taxon>Pseudonocardiales</taxon>
        <taxon>Pseudonocardiaceae</taxon>
        <taxon>Amycolatopsis</taxon>
    </lineage>
</organism>
<dbReference type="EMBL" id="JBDZYD010000003">
    <property type="protein sequence ID" value="MEQ0559537.1"/>
    <property type="molecule type" value="Genomic_DNA"/>
</dbReference>
<keyword evidence="3" id="KW-1185">Reference proteome</keyword>
<proteinExistence type="predicted"/>
<dbReference type="InterPro" id="IPR011043">
    <property type="entry name" value="Gal_Oxase/kelch_b-propeller"/>
</dbReference>
<dbReference type="SUPFAM" id="SSF50965">
    <property type="entry name" value="Galactose oxidase, central domain"/>
    <property type="match status" value="1"/>
</dbReference>
<sequence length="300" mass="32146">MTALLPTTGPTVFDADHGPVATPPGYPDGNRVLSVLRVGEHVVLTVYPPYTHSTEPFEILEYTGPASPPRSLGQAWSVAPDAAGDGVWLVRQDSTDNCRLQHVSLAGGDFGRGGPAGCRVQVRGEIRHGLLITVHSGSAESADVLIDPRTGRSVRQHPRILGAAGDWLLLDGFTDLSLLDLRDGRTTPLTRPVSGGPPTVVPSRDGRIFAVDFANPSYRGPVQTRDIWLLRPDTRTWEHAPGMPFITEHLKRGGGIDWSEDGDLVLADGVLAAWHPGEPQWRMGTAALPPGDWSGIAVLP</sequence>
<evidence type="ECO:0000313" key="3">
    <source>
        <dbReference type="Proteomes" id="UP001440984"/>
    </source>
</evidence>
<evidence type="ECO:0000313" key="2">
    <source>
        <dbReference type="EMBL" id="MEQ0562839.1"/>
    </source>
</evidence>
<dbReference type="RefSeq" id="WP_348949642.1">
    <property type="nucleotide sequence ID" value="NZ_JBDZYD010000003.1"/>
</dbReference>
<dbReference type="EMBL" id="JBDZYD010000010">
    <property type="protein sequence ID" value="MEQ0562839.1"/>
    <property type="molecule type" value="Genomic_DNA"/>
</dbReference>
<reference evidence="2 3" key="1">
    <citation type="submission" date="2024-05" db="EMBL/GenBank/DDBJ databases">
        <authorList>
            <person name="Zhao H."/>
            <person name="Xu Y."/>
            <person name="Lin S."/>
            <person name="Spain J.C."/>
            <person name="Zhou N.-Y."/>
        </authorList>
    </citation>
    <scope>NUCLEOTIDE SEQUENCE [LARGE SCALE GENOMIC DNA]</scope>
    <source>
        <strain evidence="2 3">NEAU-NG30</strain>
    </source>
</reference>
<accession>A0ABV0LLK6</accession>
<protein>
    <submittedName>
        <fullName evidence="2">Uncharacterized protein</fullName>
    </submittedName>
</protein>
<evidence type="ECO:0000313" key="1">
    <source>
        <dbReference type="EMBL" id="MEQ0559537.1"/>
    </source>
</evidence>
<gene>
    <name evidence="1" type="ORF">ABJI51_10685</name>
    <name evidence="2" type="ORF">ABJI51_27490</name>
</gene>
<comment type="caution">
    <text evidence="2">The sequence shown here is derived from an EMBL/GenBank/DDBJ whole genome shotgun (WGS) entry which is preliminary data.</text>
</comment>